<evidence type="ECO:0000256" key="5">
    <source>
        <dbReference type="ARBA" id="ARBA00037300"/>
    </source>
</evidence>
<evidence type="ECO:0000256" key="3">
    <source>
        <dbReference type="ARBA" id="ARBA00022552"/>
    </source>
</evidence>
<evidence type="ECO:0000313" key="9">
    <source>
        <dbReference type="EMBL" id="MBN3284990.1"/>
    </source>
</evidence>
<evidence type="ECO:0000259" key="8">
    <source>
        <dbReference type="Pfam" id="PF24779"/>
    </source>
</evidence>
<keyword evidence="4" id="KW-0539">Nucleus</keyword>
<dbReference type="Pfam" id="PF24779">
    <property type="entry name" value="UTP23_sensor"/>
    <property type="match status" value="1"/>
</dbReference>
<keyword evidence="3" id="KW-0698">rRNA processing</keyword>
<sequence>MKITRQKHAKKYISFYKYNFKFRPPFQILIDGTFCQAALKNKIQIKEQMPKYLMGEVQLCTTNCVLKELESLGKELYGAKIILQRFQVRNCAHIKSPVGASQCLQSMIDGNNPHHYFVATQDQDLTASVKRIPGIPLIFIIQNTMVLDKPSPSSAAHVQAVQTGQLVTVQQKESIQTLKEEQGLVNSTERKGRKRKRKGGPNPLSCLKKKKKIQGQQQQQQPAGEKKKRKRHRKRTGGGGLQVETVAQIEKA</sequence>
<accession>A0ABS2YE43</accession>
<protein>
    <submittedName>
        <fullName evidence="9">UTP23 protein</fullName>
    </submittedName>
</protein>
<dbReference type="Pfam" id="PF04900">
    <property type="entry name" value="Fcf1"/>
    <property type="match status" value="1"/>
</dbReference>
<dbReference type="InterPro" id="IPR029060">
    <property type="entry name" value="PIN-like_dom_sf"/>
</dbReference>
<feature type="domain" description="UTP23 sensor motif region" evidence="8">
    <location>
        <begin position="193"/>
        <end position="211"/>
    </location>
</feature>
<dbReference type="GeneID" id="121314901"/>
<comment type="caution">
    <text evidence="9">The sequence shown here is derived from an EMBL/GenBank/DDBJ whole genome shotgun (WGS) entry which is preliminary data.</text>
</comment>
<gene>
    <name evidence="9" type="primary">Utp23</name>
    <name evidence="9" type="ORF">GTO93_0007735</name>
</gene>
<dbReference type="RefSeq" id="XP_041104578.1">
    <property type="nucleotide sequence ID" value="XM_041248644.1"/>
</dbReference>
<organism evidence="9 10">
    <name type="scientific">Polyodon spathula</name>
    <name type="common">North American paddlefish</name>
    <name type="synonym">Squalus spathula</name>
    <dbReference type="NCBI Taxonomy" id="7913"/>
    <lineage>
        <taxon>Eukaryota</taxon>
        <taxon>Metazoa</taxon>
        <taxon>Chordata</taxon>
        <taxon>Craniata</taxon>
        <taxon>Vertebrata</taxon>
        <taxon>Euteleostomi</taxon>
        <taxon>Actinopterygii</taxon>
        <taxon>Chondrostei</taxon>
        <taxon>Acipenseriformes</taxon>
        <taxon>Polyodontidae</taxon>
        <taxon>Polyodon</taxon>
    </lineage>
</organism>
<proteinExistence type="inferred from homology"/>
<keyword evidence="2" id="KW-0690">Ribosome biogenesis</keyword>
<evidence type="ECO:0000256" key="2">
    <source>
        <dbReference type="ARBA" id="ARBA00022517"/>
    </source>
</evidence>
<dbReference type="Gene3D" id="3.40.50.1010">
    <property type="entry name" value="5'-nuclease"/>
    <property type="match status" value="1"/>
</dbReference>
<dbReference type="InterPro" id="IPR057776">
    <property type="entry name" value="UTP23_sensor"/>
</dbReference>
<dbReference type="InterPro" id="IPR006984">
    <property type="entry name" value="Fcf1/UTP23"/>
</dbReference>
<comment type="subcellular location">
    <subcellularLocation>
        <location evidence="1">Nucleus</location>
        <location evidence="1">Nucleolus</location>
    </subcellularLocation>
</comment>
<name>A0ABS2YE43_POLSP</name>
<evidence type="ECO:0000256" key="6">
    <source>
        <dbReference type="ARBA" id="ARBA00038503"/>
    </source>
</evidence>
<evidence type="ECO:0000256" key="7">
    <source>
        <dbReference type="SAM" id="MobiDB-lite"/>
    </source>
</evidence>
<comment type="similarity">
    <text evidence="6">Belongs to the UTP23/FCF1 family. UTP23 subfamily.</text>
</comment>
<feature type="compositionally biased region" description="Low complexity" evidence="7">
    <location>
        <begin position="214"/>
        <end position="223"/>
    </location>
</feature>
<dbReference type="EMBL" id="JAAWVQ010142467">
    <property type="protein sequence ID" value="MBN3284990.1"/>
    <property type="molecule type" value="Genomic_DNA"/>
</dbReference>
<reference evidence="9" key="1">
    <citation type="journal article" date="2021" name="Cell">
        <title>Tracing the genetic footprints of vertebrate landing in non-teleost ray-finned fishes.</title>
        <authorList>
            <person name="Bi X."/>
            <person name="Wang K."/>
            <person name="Yang L."/>
            <person name="Pan H."/>
            <person name="Jiang H."/>
            <person name="Wei Q."/>
            <person name="Fang M."/>
            <person name="Yu H."/>
            <person name="Zhu C."/>
            <person name="Cai Y."/>
            <person name="He Y."/>
            <person name="Gan X."/>
            <person name="Zeng H."/>
            <person name="Yu D."/>
            <person name="Zhu Y."/>
            <person name="Jiang H."/>
            <person name="Qiu Q."/>
            <person name="Yang H."/>
            <person name="Zhang Y.E."/>
            <person name="Wang W."/>
            <person name="Zhu M."/>
            <person name="He S."/>
            <person name="Zhang G."/>
        </authorList>
    </citation>
    <scope>NUCLEOTIDE SEQUENCE</scope>
    <source>
        <strain evidence="9">Pddl_001</strain>
    </source>
</reference>
<comment type="function">
    <text evidence="5">Involved in rRNA-processing and ribosome biogenesis.</text>
</comment>
<evidence type="ECO:0000256" key="4">
    <source>
        <dbReference type="ARBA" id="ARBA00023242"/>
    </source>
</evidence>
<feature type="compositionally biased region" description="Basic residues" evidence="7">
    <location>
        <begin position="226"/>
        <end position="236"/>
    </location>
</feature>
<evidence type="ECO:0000313" key="10">
    <source>
        <dbReference type="Proteomes" id="UP001166093"/>
    </source>
</evidence>
<feature type="region of interest" description="Disordered" evidence="7">
    <location>
        <begin position="180"/>
        <end position="252"/>
    </location>
</feature>
<dbReference type="CDD" id="cd09866">
    <property type="entry name" value="PIN_Fcf1-Utp23-H"/>
    <property type="match status" value="1"/>
</dbReference>
<dbReference type="PANTHER" id="PTHR12416">
    <property type="entry name" value="RRNA-PROCESSING PROTEIN UTP23 HOMOLOG"/>
    <property type="match status" value="1"/>
</dbReference>
<feature type="non-terminal residue" evidence="9">
    <location>
        <position position="1"/>
    </location>
</feature>
<dbReference type="SUPFAM" id="SSF88723">
    <property type="entry name" value="PIN domain-like"/>
    <property type="match status" value="1"/>
</dbReference>
<feature type="non-terminal residue" evidence="9">
    <location>
        <position position="252"/>
    </location>
</feature>
<dbReference type="Proteomes" id="UP001166093">
    <property type="component" value="Unassembled WGS sequence"/>
</dbReference>
<keyword evidence="10" id="KW-1185">Reference proteome</keyword>
<evidence type="ECO:0000256" key="1">
    <source>
        <dbReference type="ARBA" id="ARBA00004604"/>
    </source>
</evidence>